<evidence type="ECO:0000313" key="3">
    <source>
        <dbReference type="Proteomes" id="UP000017984"/>
    </source>
</evidence>
<dbReference type="Proteomes" id="UP000017984">
    <property type="component" value="Chromosome"/>
</dbReference>
<gene>
    <name evidence="2" type="ORF">M878_40175</name>
</gene>
<dbReference type="HOGENOM" id="CLU_2902472_0_0_11"/>
<feature type="domain" description="Ricin B lectin" evidence="1">
    <location>
        <begin position="2"/>
        <end position="48"/>
    </location>
</feature>
<dbReference type="Pfam" id="PF14200">
    <property type="entry name" value="RicinB_lectin_2"/>
    <property type="match status" value="1"/>
</dbReference>
<dbReference type="Gene3D" id="2.80.10.50">
    <property type="match status" value="1"/>
</dbReference>
<evidence type="ECO:0000259" key="1">
    <source>
        <dbReference type="Pfam" id="PF14200"/>
    </source>
</evidence>
<dbReference type="EMBL" id="AWQX01000360">
    <property type="protein sequence ID" value="EST20030.1"/>
    <property type="molecule type" value="Genomic_DNA"/>
</dbReference>
<name>V6JJK3_STRRC</name>
<dbReference type="InterPro" id="IPR035992">
    <property type="entry name" value="Ricin_B-like_lectins"/>
</dbReference>
<organism evidence="2 3">
    <name type="scientific">Streptomyces roseochromogenus subsp. oscitans DS 12.976</name>
    <dbReference type="NCBI Taxonomy" id="1352936"/>
    <lineage>
        <taxon>Bacteria</taxon>
        <taxon>Bacillati</taxon>
        <taxon>Actinomycetota</taxon>
        <taxon>Actinomycetes</taxon>
        <taxon>Kitasatosporales</taxon>
        <taxon>Streptomycetaceae</taxon>
        <taxon>Streptomyces</taxon>
    </lineage>
</organism>
<proteinExistence type="predicted"/>
<dbReference type="PATRIC" id="fig|1352936.5.peg.8317"/>
<keyword evidence="3" id="KW-1185">Reference proteome</keyword>
<comment type="caution">
    <text evidence="2">The sequence shown here is derived from an EMBL/GenBank/DDBJ whole genome shotgun (WGS) entry which is preliminary data.</text>
</comment>
<evidence type="ECO:0000313" key="2">
    <source>
        <dbReference type="EMBL" id="EST20030.1"/>
    </source>
</evidence>
<dbReference type="CDD" id="cd00161">
    <property type="entry name" value="beta-trefoil_Ricin-like"/>
    <property type="match status" value="1"/>
</dbReference>
<dbReference type="InterPro" id="IPR000772">
    <property type="entry name" value="Ricin_B_lectin"/>
</dbReference>
<accession>V6JJK3</accession>
<sequence length="62" mass="6691">MIQWSCTGNSNQERHVAPLPSGDYTITNVHSGLFLTTASTSDGAPVLLQTDTNSTLQQWAID</sequence>
<dbReference type="AlphaFoldDB" id="V6JJK3"/>
<dbReference type="SUPFAM" id="SSF50370">
    <property type="entry name" value="Ricin B-like lectins"/>
    <property type="match status" value="1"/>
</dbReference>
<protein>
    <recommendedName>
        <fullName evidence="1">Ricin B lectin domain-containing protein</fullName>
    </recommendedName>
</protein>
<dbReference type="STRING" id="1352936.M878_40175"/>
<reference evidence="2 3" key="1">
    <citation type="journal article" date="2014" name="Genome Announc.">
        <title>Draft Genome Sequence of Streptomyces roseochromogenes subsp. oscitans DS 12.976, Producer of the Aminocoumarin Antibiotic Clorobiocin.</title>
        <authorList>
            <person name="Ruckert C."/>
            <person name="Kalinowski J."/>
            <person name="Heide L."/>
            <person name="Apel A.K."/>
        </authorList>
    </citation>
    <scope>NUCLEOTIDE SEQUENCE [LARGE SCALE GENOMIC DNA]</scope>
    <source>
        <strain evidence="2 3">DS 12.976</strain>
    </source>
</reference>